<comment type="caution">
    <text evidence="22">The sequence shown here is derived from an EMBL/GenBank/DDBJ whole genome shotgun (WGS) entry which is preliminary data.</text>
</comment>
<dbReference type="PROSITE" id="PS50280">
    <property type="entry name" value="SET"/>
    <property type="match status" value="1"/>
</dbReference>
<evidence type="ECO:0000256" key="9">
    <source>
        <dbReference type="ARBA" id="ARBA00022853"/>
    </source>
</evidence>
<comment type="catalytic activity">
    <reaction evidence="15">
        <text>N(6),N(6)-dimethyl-L-lysyl(4)-[histone H3] + S-adenosyl-L-methionine = N(6),N(6),N(6)-trimethyl-L-lysyl(4)-[histone H3] + S-adenosyl-L-homocysteine + H(+)</text>
        <dbReference type="Rhea" id="RHEA:60272"/>
        <dbReference type="Rhea" id="RHEA-COMP:15537"/>
        <dbReference type="Rhea" id="RHEA-COMP:15540"/>
        <dbReference type="ChEBI" id="CHEBI:15378"/>
        <dbReference type="ChEBI" id="CHEBI:57856"/>
        <dbReference type="ChEBI" id="CHEBI:59789"/>
        <dbReference type="ChEBI" id="CHEBI:61961"/>
        <dbReference type="ChEBI" id="CHEBI:61976"/>
    </reaction>
</comment>
<evidence type="ECO:0000256" key="4">
    <source>
        <dbReference type="ARBA" id="ARBA00015839"/>
    </source>
</evidence>
<evidence type="ECO:0000259" key="21">
    <source>
        <dbReference type="PROSITE" id="PS50868"/>
    </source>
</evidence>
<dbReference type="SMART" id="SM00317">
    <property type="entry name" value="SET"/>
    <property type="match status" value="1"/>
</dbReference>
<feature type="region of interest" description="Disordered" evidence="18">
    <location>
        <begin position="1070"/>
        <end position="1092"/>
    </location>
</feature>
<dbReference type="GO" id="GO:0003723">
    <property type="term" value="F:RNA binding"/>
    <property type="evidence" value="ECO:0007669"/>
    <property type="project" value="UniProtKB-UniRule"/>
</dbReference>
<dbReference type="EMBL" id="LKEB01000009">
    <property type="protein sequence ID" value="ROW15442.1"/>
    <property type="molecule type" value="Genomic_DNA"/>
</dbReference>
<evidence type="ECO:0000256" key="7">
    <source>
        <dbReference type="ARBA" id="ARBA00022679"/>
    </source>
</evidence>
<dbReference type="GO" id="GO:0005694">
    <property type="term" value="C:chromosome"/>
    <property type="evidence" value="ECO:0007669"/>
    <property type="project" value="UniProtKB-SubCell"/>
</dbReference>
<dbReference type="Pfam" id="PF00856">
    <property type="entry name" value="SET"/>
    <property type="match status" value="1"/>
</dbReference>
<protein>
    <recommendedName>
        <fullName evidence="4 16">Histone-lysine N-methyltransferase, H3 lysine-4 specific</fullName>
        <ecNumber evidence="3 16">2.1.1.354</ecNumber>
    </recommendedName>
</protein>
<dbReference type="PIRSF" id="PIRSF037104">
    <property type="entry name" value="Histone_H3-K4_mtfrase_Set1_fun"/>
    <property type="match status" value="1"/>
</dbReference>
<keyword evidence="6 16" id="KW-0489">Methyltransferase</keyword>
<comment type="subcellular location">
    <subcellularLocation>
        <location evidence="2">Chromosome</location>
    </subcellularLocation>
    <subcellularLocation>
        <location evidence="1 16">Nucleus</location>
    </subcellularLocation>
</comment>
<dbReference type="PROSITE" id="PS50102">
    <property type="entry name" value="RRM"/>
    <property type="match status" value="1"/>
</dbReference>
<evidence type="ECO:0000256" key="13">
    <source>
        <dbReference type="ARBA" id="ARBA00047571"/>
    </source>
</evidence>
<comment type="subunit">
    <text evidence="16">Component of the COMPASS (Set1C) complex.</text>
</comment>
<evidence type="ECO:0000256" key="15">
    <source>
        <dbReference type="ARBA" id="ARBA00049129"/>
    </source>
</evidence>
<evidence type="ECO:0000256" key="8">
    <source>
        <dbReference type="ARBA" id="ARBA00022691"/>
    </source>
</evidence>
<feature type="region of interest" description="Disordered" evidence="18">
    <location>
        <begin position="534"/>
        <end position="582"/>
    </location>
</feature>
<feature type="compositionally biased region" description="Basic and acidic residues" evidence="18">
    <location>
        <begin position="666"/>
        <end position="676"/>
    </location>
</feature>
<feature type="region of interest" description="Disordered" evidence="18">
    <location>
        <begin position="192"/>
        <end position="235"/>
    </location>
</feature>
<dbReference type="PROSITE" id="PS50868">
    <property type="entry name" value="POST_SET"/>
    <property type="match status" value="1"/>
</dbReference>
<keyword evidence="7 16" id="KW-0808">Transferase</keyword>
<dbReference type="SUPFAM" id="SSF54928">
    <property type="entry name" value="RNA-binding domain, RBD"/>
    <property type="match status" value="1"/>
</dbReference>
<dbReference type="InterPro" id="IPR044570">
    <property type="entry name" value="Set1-like"/>
</dbReference>
<dbReference type="AlphaFoldDB" id="A0A423XHE6"/>
<keyword evidence="17" id="KW-0694">RNA-binding</keyword>
<dbReference type="InterPro" id="IPR000504">
    <property type="entry name" value="RRM_dom"/>
</dbReference>
<dbReference type="InterPro" id="IPR017111">
    <property type="entry name" value="Set1_fungi"/>
</dbReference>
<accession>A0A423XHE6</accession>
<name>A0A423XHE6_9PEZI</name>
<comment type="function">
    <text evidence="11">Catalytic component of the COMPASS (Set1C) complex that specifically mono-, di- and trimethylates histone H3 to form H3K4me1/2/3. Binds RNAs which might negatively affect its histone methyltransferase activity. COMPASS recognizes ubiquitinated H2B on one face of the nucleosome which stimulates the methylation of H3 on the opposing face.</text>
</comment>
<dbReference type="GO" id="GO:0048188">
    <property type="term" value="C:Set1C/COMPASS complex"/>
    <property type="evidence" value="ECO:0007669"/>
    <property type="project" value="InterPro"/>
</dbReference>
<evidence type="ECO:0000259" key="20">
    <source>
        <dbReference type="PROSITE" id="PS50280"/>
    </source>
</evidence>
<evidence type="ECO:0000256" key="6">
    <source>
        <dbReference type="ARBA" id="ARBA00022603"/>
    </source>
</evidence>
<dbReference type="InterPro" id="IPR003616">
    <property type="entry name" value="Post-SET_dom"/>
</dbReference>
<dbReference type="InterPro" id="IPR001214">
    <property type="entry name" value="SET_dom"/>
</dbReference>
<dbReference type="SMART" id="SM01291">
    <property type="entry name" value="N-SET"/>
    <property type="match status" value="1"/>
</dbReference>
<dbReference type="InterPro" id="IPR046341">
    <property type="entry name" value="SET_dom_sf"/>
</dbReference>
<sequence>MTRPSSASFAQFFPTAPKAARERALEREKARQEAAESPSSGLAERTIDGQSTPSAPPDDPAPSRSRRDTSVSAPSRTPADDIDPFRGDIPNTVGSESSSASMGSSFTNGSMRPNGLAAAKSSSYSHLTPLTTIDSPSFANGTYSTKQNASNPSPYEKINGSALKTGTLRENSTVVDKSEIIHRLPARDPSLSVHVIKATQDPSADRSSRDKKKPKYKEFGLEDDAPPPADPRLAKGSRLDYINVDYHLPQSRLRQSPYNVKPYAWDPKTSTGPGPPTQVLVAGFNPLTTFSKVAAIFASFGDVAESSNKMHPETGSFLGFATFRYKDSKPSRSRPHPILAIDAAKRAVRALNGKRIESNQVRVEFDPEGKKSRRMLEDALQKEREKSQSLIPKTIPLAPRTVGSIPAGPPPTAPKGPAALRQTPEVRPLSIQARMSSLIEQVPIATQLKTEPYVFVAHEYVPVMPTTIAHMKKRLKNYRWEDIRADRTGYYVIFKDSSLGRTEAEKCQASADGTAFFTYNLKMTLHLSGAEGKPSLASTSLTYRRRSRSPPRRATAIEPPKRDDKERARREDLRDLEDEKRERANNFDPVREAAEVVRREMIEHLIKHIRQKVAAPSLFNYLDPANHAAKRRKLGIADPAGAKTPAFVFDDTEDKSPASTPNSRADPIERRTKHLDVTALPRIRKAKKGSLMRRPGFTDPFARERPTSHRPAFRSLHHRLQHADSDAESEDEAETRDSLARDTDEPESRPRSRMSTDEDAKDDFGSIPAEDDSLTEASFAQDGTLPHTKKRKLDLQVETAIKRQKKSDEELFGVTIDRIETEYPLRDASEDVLLPGTDPLEEEDPSLPTSAPAAKGAKKTATKAKKKTKKQIFEEREALKKQQQEIYEKEAERKSESPKEPTPPPDPDFKPTPPPEDPDRPLPDPALYPENVTRALVLPNNFKLGVESIQTLPLGEQDGPNVEKLKKKFPVEDIGDPEAWIWRRDRIRELNSWDGSGEIVGIEGYYVPNSTGCARTEGIKKILNSEKSKYLPHHIKVQKAREERERAGKGGKFKGAMAEVNVTRVAPDHVVSQSNARDTRAKQRDHNSSLEKTQKVFGQASDVLRFNQLKKRKKPVKFARSAIHNWGLYAMENIAKDDMIIEYVGEQVRQKIADLREHQYTKSGIGSSYLFRIDDDTVVDATKKGGIARFINHSCSPNCKASIIRVEGSKRIVIYAERAIAQSKWRLQSEVPEVYQWFTNDVADEELTYDYKFDREMRSEDRIPCLCGTPECKGFLN</sequence>
<comment type="function">
    <text evidence="16">Catalytic component of the COMPASS (Set1C) complex that specifically mono-, di- and trimethylates histone H3 to form H3K4me1/2/3. COMPASS recognizes ubiquitinated H2B on one face of the nucleosome which stimulates the methylation of H3 on the opposing face.</text>
</comment>
<keyword evidence="8 16" id="KW-0949">S-adenosyl-L-methionine</keyword>
<dbReference type="Pfam" id="PF11764">
    <property type="entry name" value="N-SET"/>
    <property type="match status" value="1"/>
</dbReference>
<dbReference type="SUPFAM" id="SSF82199">
    <property type="entry name" value="SET domain"/>
    <property type="match status" value="1"/>
</dbReference>
<evidence type="ECO:0000256" key="5">
    <source>
        <dbReference type="ARBA" id="ARBA00022454"/>
    </source>
</evidence>
<dbReference type="InterPro" id="IPR035979">
    <property type="entry name" value="RBD_domain_sf"/>
</dbReference>
<feature type="domain" description="SET" evidence="20">
    <location>
        <begin position="1114"/>
        <end position="1252"/>
    </location>
</feature>
<feature type="compositionally biased region" description="Basic residues" evidence="18">
    <location>
        <begin position="856"/>
        <end position="870"/>
    </location>
</feature>
<feature type="region of interest" description="Disordered" evidence="18">
    <location>
        <begin position="647"/>
        <end position="793"/>
    </location>
</feature>
<feature type="region of interest" description="Disordered" evidence="18">
    <location>
        <begin position="1"/>
        <end position="170"/>
    </location>
</feature>
<evidence type="ECO:0000256" key="17">
    <source>
        <dbReference type="PROSITE-ProRule" id="PRU00176"/>
    </source>
</evidence>
<dbReference type="STRING" id="1230097.A0A423XHE6"/>
<feature type="compositionally biased region" description="Pro residues" evidence="18">
    <location>
        <begin position="900"/>
        <end position="915"/>
    </location>
</feature>
<feature type="compositionally biased region" description="Basic and acidic residues" evidence="18">
    <location>
        <begin position="19"/>
        <end position="34"/>
    </location>
</feature>
<reference evidence="22 23" key="1">
    <citation type="submission" date="2015-09" db="EMBL/GenBank/DDBJ databases">
        <title>Host preference determinants of Valsa canker pathogens revealed by comparative genomics.</title>
        <authorList>
            <person name="Yin Z."/>
            <person name="Huang L."/>
        </authorList>
    </citation>
    <scope>NUCLEOTIDE SEQUENCE [LARGE SCALE GENOMIC DNA]</scope>
    <source>
        <strain evidence="22 23">SXYLt</strain>
    </source>
</reference>
<evidence type="ECO:0000256" key="11">
    <source>
        <dbReference type="ARBA" id="ARBA00044492"/>
    </source>
</evidence>
<dbReference type="InParanoid" id="A0A423XHE6"/>
<feature type="region of interest" description="Disordered" evidence="18">
    <location>
        <begin position="821"/>
        <end position="927"/>
    </location>
</feature>
<comment type="catalytic activity">
    <reaction evidence="14">
        <text>N(6)-methyl-L-lysyl(4)-[histone H3] + S-adenosyl-L-methionine = N(6),N(6)-dimethyl-L-lysyl(4)-[histone H3] + S-adenosyl-L-homocysteine + H(+)</text>
        <dbReference type="Rhea" id="RHEA:60268"/>
        <dbReference type="Rhea" id="RHEA-COMP:15540"/>
        <dbReference type="Rhea" id="RHEA-COMP:15543"/>
        <dbReference type="ChEBI" id="CHEBI:15378"/>
        <dbReference type="ChEBI" id="CHEBI:57856"/>
        <dbReference type="ChEBI" id="CHEBI:59789"/>
        <dbReference type="ChEBI" id="CHEBI:61929"/>
        <dbReference type="ChEBI" id="CHEBI:61976"/>
    </reaction>
</comment>
<dbReference type="SMART" id="SM00508">
    <property type="entry name" value="PostSET"/>
    <property type="match status" value="1"/>
</dbReference>
<evidence type="ECO:0000259" key="19">
    <source>
        <dbReference type="PROSITE" id="PS50102"/>
    </source>
</evidence>
<feature type="compositionally biased region" description="Basic and acidic residues" evidence="18">
    <location>
        <begin position="1077"/>
        <end position="1092"/>
    </location>
</feature>
<evidence type="ECO:0000256" key="18">
    <source>
        <dbReference type="SAM" id="MobiDB-lite"/>
    </source>
</evidence>
<comment type="subunit">
    <text evidence="12">Component of the Set1C/COMPASS complex.</text>
</comment>
<dbReference type="Gene3D" id="2.170.270.10">
    <property type="entry name" value="SET domain"/>
    <property type="match status" value="1"/>
</dbReference>
<dbReference type="GO" id="GO:0140999">
    <property type="term" value="F:histone H3K4 trimethyltransferase activity"/>
    <property type="evidence" value="ECO:0007669"/>
    <property type="project" value="UniProtKB-EC"/>
</dbReference>
<dbReference type="PANTHER" id="PTHR45814">
    <property type="entry name" value="HISTONE-LYSINE N-METHYLTRANSFERASE SETD1"/>
    <property type="match status" value="1"/>
</dbReference>
<evidence type="ECO:0000313" key="23">
    <source>
        <dbReference type="Proteomes" id="UP000285146"/>
    </source>
</evidence>
<feature type="compositionally biased region" description="Basic and acidic residues" evidence="18">
    <location>
        <begin position="735"/>
        <end position="764"/>
    </location>
</feature>
<dbReference type="EC" id="2.1.1.354" evidence="3 16"/>
<evidence type="ECO:0000313" key="22">
    <source>
        <dbReference type="EMBL" id="ROW15442.1"/>
    </source>
</evidence>
<keyword evidence="23" id="KW-1185">Reference proteome</keyword>
<evidence type="ECO:0000256" key="2">
    <source>
        <dbReference type="ARBA" id="ARBA00004286"/>
    </source>
</evidence>
<feature type="compositionally biased region" description="Basic and acidic residues" evidence="18">
    <location>
        <begin position="871"/>
        <end position="899"/>
    </location>
</feature>
<keyword evidence="10 16" id="KW-0539">Nucleus</keyword>
<dbReference type="Gene3D" id="3.30.70.330">
    <property type="match status" value="1"/>
</dbReference>
<evidence type="ECO:0000256" key="16">
    <source>
        <dbReference type="PIRNR" id="PIRNR037104"/>
    </source>
</evidence>
<dbReference type="OrthoDB" id="308383at2759"/>
<keyword evidence="5 16" id="KW-0158">Chromosome</keyword>
<evidence type="ECO:0000256" key="10">
    <source>
        <dbReference type="ARBA" id="ARBA00023242"/>
    </source>
</evidence>
<feature type="domain" description="Post-SET" evidence="21">
    <location>
        <begin position="1261"/>
        <end position="1277"/>
    </location>
</feature>
<evidence type="ECO:0000256" key="1">
    <source>
        <dbReference type="ARBA" id="ARBA00004123"/>
    </source>
</evidence>
<dbReference type="GO" id="GO:0032259">
    <property type="term" value="P:methylation"/>
    <property type="evidence" value="ECO:0007669"/>
    <property type="project" value="UniProtKB-KW"/>
</dbReference>
<dbReference type="Proteomes" id="UP000285146">
    <property type="component" value="Unassembled WGS sequence"/>
</dbReference>
<feature type="compositionally biased region" description="Polar residues" evidence="18">
    <location>
        <begin position="120"/>
        <end position="153"/>
    </location>
</feature>
<evidence type="ECO:0000256" key="12">
    <source>
        <dbReference type="ARBA" id="ARBA00044515"/>
    </source>
</evidence>
<gene>
    <name evidence="22" type="ORF">VPNG_02430</name>
</gene>
<dbReference type="InterPro" id="IPR024657">
    <property type="entry name" value="COMPASS_Set1_N-SET"/>
</dbReference>
<feature type="compositionally biased region" description="Basic and acidic residues" evidence="18">
    <location>
        <begin position="559"/>
        <end position="582"/>
    </location>
</feature>
<comment type="catalytic activity">
    <reaction evidence="13 16">
        <text>L-lysyl(4)-[histone H3] + 3 S-adenosyl-L-methionine = N(6),N(6),N(6)-trimethyl-L-lysyl(4)-[histone H3] + 3 S-adenosyl-L-homocysteine + 3 H(+)</text>
        <dbReference type="Rhea" id="RHEA:60260"/>
        <dbReference type="Rhea" id="RHEA-COMP:15537"/>
        <dbReference type="Rhea" id="RHEA-COMP:15547"/>
        <dbReference type="ChEBI" id="CHEBI:15378"/>
        <dbReference type="ChEBI" id="CHEBI:29969"/>
        <dbReference type="ChEBI" id="CHEBI:57856"/>
        <dbReference type="ChEBI" id="CHEBI:59789"/>
        <dbReference type="ChEBI" id="CHEBI:61961"/>
        <dbReference type="EC" id="2.1.1.354"/>
    </reaction>
</comment>
<evidence type="ECO:0000256" key="14">
    <source>
        <dbReference type="ARBA" id="ARBA00047583"/>
    </source>
</evidence>
<keyword evidence="9 16" id="KW-0156">Chromatin regulator</keyword>
<dbReference type="InterPro" id="IPR024636">
    <property type="entry name" value="SET_assoc"/>
</dbReference>
<dbReference type="Pfam" id="PF11767">
    <property type="entry name" value="SET_assoc"/>
    <property type="match status" value="1"/>
</dbReference>
<dbReference type="InterPro" id="IPR012677">
    <property type="entry name" value="Nucleotide-bd_a/b_plait_sf"/>
</dbReference>
<dbReference type="PROSITE" id="PS51572">
    <property type="entry name" value="SAM_MT43_1"/>
    <property type="match status" value="1"/>
</dbReference>
<feature type="compositionally biased region" description="Basic residues" evidence="18">
    <location>
        <begin position="682"/>
        <end position="691"/>
    </location>
</feature>
<feature type="domain" description="RRM" evidence="19">
    <location>
        <begin position="277"/>
        <end position="368"/>
    </location>
</feature>
<feature type="compositionally biased region" description="Basic residues" evidence="18">
    <location>
        <begin position="711"/>
        <end position="720"/>
    </location>
</feature>
<evidence type="ECO:0000256" key="3">
    <source>
        <dbReference type="ARBA" id="ARBA00012182"/>
    </source>
</evidence>
<organism evidence="22 23">
    <name type="scientific">Cytospora leucostoma</name>
    <dbReference type="NCBI Taxonomy" id="1230097"/>
    <lineage>
        <taxon>Eukaryota</taxon>
        <taxon>Fungi</taxon>
        <taxon>Dikarya</taxon>
        <taxon>Ascomycota</taxon>
        <taxon>Pezizomycotina</taxon>
        <taxon>Sordariomycetes</taxon>
        <taxon>Sordariomycetidae</taxon>
        <taxon>Diaporthales</taxon>
        <taxon>Cytosporaceae</taxon>
        <taxon>Cytospora</taxon>
    </lineage>
</organism>
<feature type="compositionally biased region" description="Low complexity" evidence="18">
    <location>
        <begin position="94"/>
        <end position="110"/>
    </location>
</feature>
<dbReference type="PANTHER" id="PTHR45814:SF2">
    <property type="entry name" value="HISTONE-LYSINE N-METHYLTRANSFERASE SETD1"/>
    <property type="match status" value="1"/>
</dbReference>
<proteinExistence type="predicted"/>